<proteinExistence type="predicted"/>
<gene>
    <name evidence="2" type="ORF">L484_013510</name>
</gene>
<feature type="compositionally biased region" description="Polar residues" evidence="1">
    <location>
        <begin position="30"/>
        <end position="43"/>
    </location>
</feature>
<evidence type="ECO:0000256" key="1">
    <source>
        <dbReference type="SAM" id="MobiDB-lite"/>
    </source>
</evidence>
<evidence type="ECO:0000313" key="3">
    <source>
        <dbReference type="Proteomes" id="UP000030645"/>
    </source>
</evidence>
<reference evidence="3" key="1">
    <citation type="submission" date="2013-01" db="EMBL/GenBank/DDBJ databases">
        <title>Draft Genome Sequence of a Mulberry Tree, Morus notabilis C.K. Schneid.</title>
        <authorList>
            <person name="He N."/>
            <person name="Zhao S."/>
        </authorList>
    </citation>
    <scope>NUCLEOTIDE SEQUENCE</scope>
</reference>
<organism evidence="2 3">
    <name type="scientific">Morus notabilis</name>
    <dbReference type="NCBI Taxonomy" id="981085"/>
    <lineage>
        <taxon>Eukaryota</taxon>
        <taxon>Viridiplantae</taxon>
        <taxon>Streptophyta</taxon>
        <taxon>Embryophyta</taxon>
        <taxon>Tracheophyta</taxon>
        <taxon>Spermatophyta</taxon>
        <taxon>Magnoliopsida</taxon>
        <taxon>eudicotyledons</taxon>
        <taxon>Gunneridae</taxon>
        <taxon>Pentapetalae</taxon>
        <taxon>rosids</taxon>
        <taxon>fabids</taxon>
        <taxon>Rosales</taxon>
        <taxon>Moraceae</taxon>
        <taxon>Moreae</taxon>
        <taxon>Morus</taxon>
    </lineage>
</organism>
<sequence length="64" mass="7406">MNKKQHARLVNKSRLTTVYYSCRYVDRTSPSIRRQRGDNTAPQTCKGGRAPARPYPNNEQSFYA</sequence>
<dbReference type="AlphaFoldDB" id="W9QXY7"/>
<accession>W9QXY7</accession>
<feature type="region of interest" description="Disordered" evidence="1">
    <location>
        <begin position="30"/>
        <end position="64"/>
    </location>
</feature>
<evidence type="ECO:0000313" key="2">
    <source>
        <dbReference type="EMBL" id="EXB50418.1"/>
    </source>
</evidence>
<dbReference type="Proteomes" id="UP000030645">
    <property type="component" value="Unassembled WGS sequence"/>
</dbReference>
<dbReference type="EMBL" id="KE343999">
    <property type="protein sequence ID" value="EXB50418.1"/>
    <property type="molecule type" value="Genomic_DNA"/>
</dbReference>
<name>W9QXY7_9ROSA</name>
<protein>
    <submittedName>
        <fullName evidence="2">Uncharacterized protein</fullName>
    </submittedName>
</protein>
<keyword evidence="3" id="KW-1185">Reference proteome</keyword>